<dbReference type="Gene3D" id="2.60.40.1220">
    <property type="match status" value="1"/>
</dbReference>
<gene>
    <name evidence="9" type="ORF">GKZ89_13535</name>
</gene>
<feature type="region of interest" description="Disordered" evidence="5">
    <location>
        <begin position="120"/>
        <end position="156"/>
    </location>
</feature>
<keyword evidence="6" id="KW-1133">Transmembrane helix</keyword>
<dbReference type="Proteomes" id="UP000434639">
    <property type="component" value="Unassembled WGS sequence"/>
</dbReference>
<dbReference type="GO" id="GO:0030313">
    <property type="term" value="C:cell envelope"/>
    <property type="evidence" value="ECO:0007669"/>
    <property type="project" value="UniProtKB-SubCell"/>
</dbReference>
<dbReference type="InterPro" id="IPR032694">
    <property type="entry name" value="CopC/D"/>
</dbReference>
<dbReference type="SUPFAM" id="SSF81296">
    <property type="entry name" value="E set domains"/>
    <property type="match status" value="1"/>
</dbReference>
<feature type="chain" id="PRO_5031061559" description="CopC domain-containing protein" evidence="7">
    <location>
        <begin position="22"/>
        <end position="186"/>
    </location>
</feature>
<feature type="compositionally biased region" description="Basic and acidic residues" evidence="5">
    <location>
        <begin position="120"/>
        <end position="147"/>
    </location>
</feature>
<feature type="signal peptide" evidence="7">
    <location>
        <begin position="1"/>
        <end position="21"/>
    </location>
</feature>
<dbReference type="GO" id="GO:0006825">
    <property type="term" value="P:copper ion transport"/>
    <property type="evidence" value="ECO:0007669"/>
    <property type="project" value="InterPro"/>
</dbReference>
<dbReference type="AlphaFoldDB" id="A0A7X2V5G2"/>
<evidence type="ECO:0000256" key="2">
    <source>
        <dbReference type="ARBA" id="ARBA00022723"/>
    </source>
</evidence>
<evidence type="ECO:0000256" key="3">
    <source>
        <dbReference type="ARBA" id="ARBA00022729"/>
    </source>
</evidence>
<sequence length="186" mass="20408">MKKILFLLAVILIFSQQPASAHSKLESSNPEAGATETEPLKEISLTFNTRIEESSTFTLSREGGEEVQVDNITIDDDTLRGTIPQDLENGAYTVSWDIVGADTHVIKDSINFTVQLPDQLEEKTEEAPADEEPKADEPEGEEKKDTETASENNTESQNSQILLPVIGGILLVAVIVIAVISMRKKR</sequence>
<dbReference type="Pfam" id="PF04234">
    <property type="entry name" value="CopC"/>
    <property type="match status" value="1"/>
</dbReference>
<keyword evidence="6" id="KW-0472">Membrane</keyword>
<comment type="caution">
    <text evidence="9">The sequence shown here is derived from an EMBL/GenBank/DDBJ whole genome shotgun (WGS) entry which is preliminary data.</text>
</comment>
<evidence type="ECO:0000256" key="5">
    <source>
        <dbReference type="SAM" id="MobiDB-lite"/>
    </source>
</evidence>
<evidence type="ECO:0000256" key="7">
    <source>
        <dbReference type="SAM" id="SignalP"/>
    </source>
</evidence>
<evidence type="ECO:0000313" key="10">
    <source>
        <dbReference type="Proteomes" id="UP000434639"/>
    </source>
</evidence>
<dbReference type="PANTHER" id="PTHR34820">
    <property type="entry name" value="INNER MEMBRANE PROTEIN YEBZ"/>
    <property type="match status" value="1"/>
</dbReference>
<keyword evidence="10" id="KW-1185">Reference proteome</keyword>
<dbReference type="GO" id="GO:0046688">
    <property type="term" value="P:response to copper ion"/>
    <property type="evidence" value="ECO:0007669"/>
    <property type="project" value="InterPro"/>
</dbReference>
<evidence type="ECO:0000259" key="8">
    <source>
        <dbReference type="Pfam" id="PF04234"/>
    </source>
</evidence>
<organism evidence="9 10">
    <name type="scientific">Metabacillus mangrovi</name>
    <dbReference type="NCBI Taxonomy" id="1491830"/>
    <lineage>
        <taxon>Bacteria</taxon>
        <taxon>Bacillati</taxon>
        <taxon>Bacillota</taxon>
        <taxon>Bacilli</taxon>
        <taxon>Bacillales</taxon>
        <taxon>Bacillaceae</taxon>
        <taxon>Metabacillus</taxon>
    </lineage>
</organism>
<dbReference type="GO" id="GO:0005507">
    <property type="term" value="F:copper ion binding"/>
    <property type="evidence" value="ECO:0007669"/>
    <property type="project" value="InterPro"/>
</dbReference>
<protein>
    <recommendedName>
        <fullName evidence="8">CopC domain-containing protein</fullName>
    </recommendedName>
</protein>
<evidence type="ECO:0000256" key="1">
    <source>
        <dbReference type="ARBA" id="ARBA00004196"/>
    </source>
</evidence>
<dbReference type="GO" id="GO:0005886">
    <property type="term" value="C:plasma membrane"/>
    <property type="evidence" value="ECO:0007669"/>
    <property type="project" value="TreeGrafter"/>
</dbReference>
<dbReference type="InterPro" id="IPR007348">
    <property type="entry name" value="CopC_dom"/>
</dbReference>
<dbReference type="EMBL" id="WMIB01000014">
    <property type="protein sequence ID" value="MTH54420.1"/>
    <property type="molecule type" value="Genomic_DNA"/>
</dbReference>
<feature type="domain" description="CopC" evidence="8">
    <location>
        <begin position="22"/>
        <end position="114"/>
    </location>
</feature>
<feature type="transmembrane region" description="Helical" evidence="6">
    <location>
        <begin position="161"/>
        <end position="180"/>
    </location>
</feature>
<dbReference type="InterPro" id="IPR014755">
    <property type="entry name" value="Cu-Rt/internalin_Ig-like"/>
</dbReference>
<dbReference type="OrthoDB" id="2353937at2"/>
<keyword evidence="6" id="KW-0812">Transmembrane</keyword>
<dbReference type="GO" id="GO:0042597">
    <property type="term" value="C:periplasmic space"/>
    <property type="evidence" value="ECO:0007669"/>
    <property type="project" value="InterPro"/>
</dbReference>
<evidence type="ECO:0000313" key="9">
    <source>
        <dbReference type="EMBL" id="MTH54420.1"/>
    </source>
</evidence>
<evidence type="ECO:0000256" key="4">
    <source>
        <dbReference type="ARBA" id="ARBA00023008"/>
    </source>
</evidence>
<name>A0A7X2V5G2_9BACI</name>
<accession>A0A7X2V5G2</accession>
<keyword evidence="3 7" id="KW-0732">Signal</keyword>
<reference evidence="9 10" key="1">
    <citation type="journal article" date="2017" name="Int. J. Syst. Evol. Microbiol.">
        <title>Bacillus mangrovi sp. nov., isolated from a sediment sample from a mangrove forest.</title>
        <authorList>
            <person name="Gupta V."/>
            <person name="Singh P.K."/>
            <person name="Korpole S."/>
            <person name="Tanuku N.R.S."/>
            <person name="Pinnaka A.K."/>
        </authorList>
    </citation>
    <scope>NUCLEOTIDE SEQUENCE [LARGE SCALE GENOMIC DNA]</scope>
    <source>
        <strain evidence="9 10">KCTC 33872</strain>
    </source>
</reference>
<keyword evidence="2" id="KW-0479">Metal-binding</keyword>
<comment type="subcellular location">
    <subcellularLocation>
        <location evidence="1">Cell envelope</location>
    </subcellularLocation>
</comment>
<dbReference type="RefSeq" id="WP_155112935.1">
    <property type="nucleotide sequence ID" value="NZ_WMIB01000014.1"/>
</dbReference>
<dbReference type="InterPro" id="IPR014756">
    <property type="entry name" value="Ig_E-set"/>
</dbReference>
<proteinExistence type="predicted"/>
<evidence type="ECO:0000256" key="6">
    <source>
        <dbReference type="SAM" id="Phobius"/>
    </source>
</evidence>
<keyword evidence="4" id="KW-0186">Copper</keyword>
<dbReference type="PANTHER" id="PTHR34820:SF4">
    <property type="entry name" value="INNER MEMBRANE PROTEIN YEBZ"/>
    <property type="match status" value="1"/>
</dbReference>